<organism evidence="2 3">
    <name type="scientific">Brevibacillus panacihumi W25</name>
    <dbReference type="NCBI Taxonomy" id="1408254"/>
    <lineage>
        <taxon>Bacteria</taxon>
        <taxon>Bacillati</taxon>
        <taxon>Bacillota</taxon>
        <taxon>Bacilli</taxon>
        <taxon>Bacillales</taxon>
        <taxon>Paenibacillaceae</taxon>
        <taxon>Brevibacillus</taxon>
    </lineage>
</organism>
<dbReference type="HOGENOM" id="CLU_058196_1_0_9"/>
<dbReference type="PANTHER" id="PTHR35271:SF1">
    <property type="entry name" value="ABC TRANSPORTER, SUBSTRATE-BINDING LIPOPROTEIN"/>
    <property type="match status" value="1"/>
</dbReference>
<protein>
    <submittedName>
        <fullName evidence="2">Sugar ABC transporter substrate-binding protein</fullName>
    </submittedName>
</protein>
<feature type="region of interest" description="Disordered" evidence="1">
    <location>
        <begin position="33"/>
        <end position="55"/>
    </location>
</feature>
<dbReference type="Gene3D" id="3.40.50.2300">
    <property type="match status" value="2"/>
</dbReference>
<dbReference type="AlphaFoldDB" id="V6M3U9"/>
<dbReference type="eggNOG" id="COG2984">
    <property type="taxonomic scope" value="Bacteria"/>
</dbReference>
<proteinExistence type="predicted"/>
<accession>V6M3U9</accession>
<dbReference type="SUPFAM" id="SSF53822">
    <property type="entry name" value="Periplasmic binding protein-like I"/>
    <property type="match status" value="1"/>
</dbReference>
<comment type="caution">
    <text evidence="2">The sequence shown here is derived from an EMBL/GenBank/DDBJ whole genome shotgun (WGS) entry which is preliminary data.</text>
</comment>
<dbReference type="PANTHER" id="PTHR35271">
    <property type="entry name" value="ABC TRANSPORTER, SUBSTRATE-BINDING LIPOPROTEIN-RELATED"/>
    <property type="match status" value="1"/>
</dbReference>
<dbReference type="STRING" id="1408254.T458_19045"/>
<dbReference type="PROSITE" id="PS51257">
    <property type="entry name" value="PROKAR_LIPOPROTEIN"/>
    <property type="match status" value="1"/>
</dbReference>
<dbReference type="CDD" id="cd06325">
    <property type="entry name" value="PBP1_ABC_unchar_transporter"/>
    <property type="match status" value="1"/>
</dbReference>
<name>V6M3U9_9BACL</name>
<sequence length="355" mass="37503">MEQRLEEEPEMRRASSFVMAALLSLTLAACGAGSNGGSQPAAQPQTPSQTETPAAGETKTVKLGLTQFVEHPALDSIRQGILDGLKESGYEDGKNLAVDYQNAHADMNNAVTIAQKYAGDHKDIVIAIATPSAQAAAKAITDKPVVFSAVTDPLSAQLVSSLEKPEGNVTGTSDKVSMEQQLELIKTFLPELKKLGVIYTTSEVNAEVQVQDLEEATKKAGVELVKAGTSQMSEIQIAAQGLVGKVDAIFIPIDNSVVSSFEAVLGAAEANKVPVFASDTDTVKRGAVATYGIDYYKMGVQTGEMAARVLKGQAVAETPVEISKTADLYINESAVEKFGLTVTDALKQQAKELIK</sequence>
<feature type="compositionally biased region" description="Low complexity" evidence="1">
    <location>
        <begin position="38"/>
        <end position="55"/>
    </location>
</feature>
<dbReference type="PATRIC" id="fig|1408254.3.peg.3746"/>
<evidence type="ECO:0000313" key="3">
    <source>
        <dbReference type="Proteomes" id="UP000017973"/>
    </source>
</evidence>
<evidence type="ECO:0000313" key="2">
    <source>
        <dbReference type="EMBL" id="EST53007.1"/>
    </source>
</evidence>
<dbReference type="InterPro" id="IPR007487">
    <property type="entry name" value="ABC_transpt-TYRBP-like"/>
</dbReference>
<dbReference type="InterPro" id="IPR028082">
    <property type="entry name" value="Peripla_BP_I"/>
</dbReference>
<dbReference type="Proteomes" id="UP000017973">
    <property type="component" value="Unassembled WGS sequence"/>
</dbReference>
<dbReference type="Pfam" id="PF04392">
    <property type="entry name" value="ABC_sub_bind"/>
    <property type="match status" value="1"/>
</dbReference>
<reference evidence="2 3" key="1">
    <citation type="journal article" date="2014" name="Genome Announc.">
        <title>Draft Genome Sequence of Brevibacillus panacihumi Strain W25, a Halotolerant Hydrocarbon-Degrading Bacterium.</title>
        <authorList>
            <person name="Wang X."/>
            <person name="Jin D."/>
            <person name="Zhou L."/>
            <person name="Wu L."/>
            <person name="An W."/>
            <person name="Chen Y."/>
            <person name="Zhao L."/>
        </authorList>
    </citation>
    <scope>NUCLEOTIDE SEQUENCE [LARGE SCALE GENOMIC DNA]</scope>
    <source>
        <strain evidence="2 3">W25</strain>
    </source>
</reference>
<keyword evidence="3" id="KW-1185">Reference proteome</keyword>
<dbReference type="EMBL" id="AYJU01000017">
    <property type="protein sequence ID" value="EST53007.1"/>
    <property type="molecule type" value="Genomic_DNA"/>
</dbReference>
<gene>
    <name evidence="2" type="ORF">T458_19045</name>
</gene>
<evidence type="ECO:0000256" key="1">
    <source>
        <dbReference type="SAM" id="MobiDB-lite"/>
    </source>
</evidence>